<organism evidence="2 3">
    <name type="scientific">Sphingomonas leidyi</name>
    <dbReference type="NCBI Taxonomy" id="68569"/>
    <lineage>
        <taxon>Bacteria</taxon>
        <taxon>Pseudomonadati</taxon>
        <taxon>Pseudomonadota</taxon>
        <taxon>Alphaproteobacteria</taxon>
        <taxon>Sphingomonadales</taxon>
        <taxon>Sphingomonadaceae</taxon>
        <taxon>Sphingomonas</taxon>
    </lineage>
</organism>
<keyword evidence="1" id="KW-0812">Transmembrane</keyword>
<proteinExistence type="predicted"/>
<reference evidence="2 3" key="1">
    <citation type="submission" date="2020-03" db="EMBL/GenBank/DDBJ databases">
        <title>Genomic Encyclopedia of Type Strains, Phase IV (KMG-IV): sequencing the most valuable type-strain genomes for metagenomic binning, comparative biology and taxonomic classification.</title>
        <authorList>
            <person name="Goeker M."/>
        </authorList>
    </citation>
    <scope>NUCLEOTIDE SEQUENCE [LARGE SCALE GENOMIC DNA]</scope>
    <source>
        <strain evidence="2 3">DSM 4733</strain>
    </source>
</reference>
<dbReference type="EMBL" id="JAASQV010000002">
    <property type="protein sequence ID" value="NIJ65116.1"/>
    <property type="molecule type" value="Genomic_DNA"/>
</dbReference>
<dbReference type="InterPro" id="IPR036938">
    <property type="entry name" value="PAP2/HPO_sf"/>
</dbReference>
<feature type="transmembrane region" description="Helical" evidence="1">
    <location>
        <begin position="27"/>
        <end position="46"/>
    </location>
</feature>
<evidence type="ECO:0000313" key="3">
    <source>
        <dbReference type="Proteomes" id="UP000564677"/>
    </source>
</evidence>
<sequence length="83" mass="8596">MVWIRDHLGGFAGLHAVMLDLTVLGETATLVLVLVMLGAAGLLLAVGTRRLAAILCAQAALGMLVVQGVKALADRARPDAVEH</sequence>
<evidence type="ECO:0000256" key="1">
    <source>
        <dbReference type="SAM" id="Phobius"/>
    </source>
</evidence>
<accession>A0A7X5V0E3</accession>
<feature type="transmembrane region" description="Helical" evidence="1">
    <location>
        <begin position="53"/>
        <end position="73"/>
    </location>
</feature>
<dbReference type="RefSeq" id="WP_167299555.1">
    <property type="nucleotide sequence ID" value="NZ_JAASQV010000002.1"/>
</dbReference>
<name>A0A7X5V0E3_9SPHN</name>
<dbReference type="Proteomes" id="UP000564677">
    <property type="component" value="Unassembled WGS sequence"/>
</dbReference>
<dbReference type="AlphaFoldDB" id="A0A7X5V0E3"/>
<keyword evidence="3" id="KW-1185">Reference proteome</keyword>
<evidence type="ECO:0000313" key="2">
    <source>
        <dbReference type="EMBL" id="NIJ65116.1"/>
    </source>
</evidence>
<dbReference type="SUPFAM" id="SSF48317">
    <property type="entry name" value="Acid phosphatase/Vanadium-dependent haloperoxidase"/>
    <property type="match status" value="1"/>
</dbReference>
<gene>
    <name evidence="2" type="ORF">FHR20_002078</name>
</gene>
<protein>
    <submittedName>
        <fullName evidence="2">Uncharacterized protein</fullName>
    </submittedName>
</protein>
<keyword evidence="1" id="KW-0472">Membrane</keyword>
<comment type="caution">
    <text evidence="2">The sequence shown here is derived from an EMBL/GenBank/DDBJ whole genome shotgun (WGS) entry which is preliminary data.</text>
</comment>
<keyword evidence="1" id="KW-1133">Transmembrane helix</keyword>